<dbReference type="InterPro" id="IPR009061">
    <property type="entry name" value="DNA-bd_dom_put_sf"/>
</dbReference>
<accession>A0A4P6DS84</accession>
<dbReference type="RefSeq" id="WP_129237253.1">
    <property type="nucleotide sequence ID" value="NZ_CP035464.1"/>
</dbReference>
<sequence length="74" mass="8460">MSELELWSPQEAADCLGRSKKTLDKWRSIGRGPAYLRDAVSGHISYVPDVVLAWKKANLQRRTETMLGDCRRIK</sequence>
<reference evidence="1 2" key="1">
    <citation type="submission" date="2019-01" db="EMBL/GenBank/DDBJ databases">
        <title>Complete genome sequence of Bifidobacterium gallinarum CACC 514.</title>
        <authorList>
            <person name="Jung M."/>
        </authorList>
    </citation>
    <scope>NUCLEOTIDE SEQUENCE [LARGE SCALE GENOMIC DNA]</scope>
    <source>
        <strain evidence="1 2">CACC 514</strain>
    </source>
</reference>
<evidence type="ECO:0000313" key="1">
    <source>
        <dbReference type="EMBL" id="QAY32803.1"/>
    </source>
</evidence>
<dbReference type="AlphaFoldDB" id="A0A4P6DS84"/>
<proteinExistence type="predicted"/>
<dbReference type="SUPFAM" id="SSF46955">
    <property type="entry name" value="Putative DNA-binding domain"/>
    <property type="match status" value="1"/>
</dbReference>
<evidence type="ECO:0000313" key="2">
    <source>
        <dbReference type="Proteomes" id="UP000293589"/>
    </source>
</evidence>
<dbReference type="Proteomes" id="UP000293589">
    <property type="component" value="Chromosome"/>
</dbReference>
<gene>
    <name evidence="1" type="ORF">ESN35_04760</name>
</gene>
<dbReference type="KEGG" id="bgx:ESN35_04760"/>
<dbReference type="EMBL" id="CP035464">
    <property type="protein sequence ID" value="QAY32803.1"/>
    <property type="molecule type" value="Genomic_DNA"/>
</dbReference>
<evidence type="ECO:0008006" key="3">
    <source>
        <dbReference type="Google" id="ProtNLM"/>
    </source>
</evidence>
<name>A0A4P6DS84_9BIFI</name>
<organism evidence="1 2">
    <name type="scientific">Bifidobacterium pullorum subsp. gallinarum</name>
    <dbReference type="NCBI Taxonomy" id="78344"/>
    <lineage>
        <taxon>Bacteria</taxon>
        <taxon>Bacillati</taxon>
        <taxon>Actinomycetota</taxon>
        <taxon>Actinomycetes</taxon>
        <taxon>Bifidobacteriales</taxon>
        <taxon>Bifidobacteriaceae</taxon>
        <taxon>Bifidobacterium</taxon>
    </lineage>
</organism>
<protein>
    <recommendedName>
        <fullName evidence="3">Helix-turn-helix domain-containing protein</fullName>
    </recommendedName>
</protein>